<reference evidence="4" key="1">
    <citation type="submission" date="2021-02" db="EMBL/GenBank/DDBJ databases">
        <authorList>
            <person name="Nowell W R."/>
        </authorList>
    </citation>
    <scope>NUCLEOTIDE SEQUENCE</scope>
</reference>
<evidence type="ECO:0000256" key="1">
    <source>
        <dbReference type="ARBA" id="ARBA00022737"/>
    </source>
</evidence>
<organism evidence="4 6">
    <name type="scientific">Rotaria sordida</name>
    <dbReference type="NCBI Taxonomy" id="392033"/>
    <lineage>
        <taxon>Eukaryota</taxon>
        <taxon>Metazoa</taxon>
        <taxon>Spiralia</taxon>
        <taxon>Gnathifera</taxon>
        <taxon>Rotifera</taxon>
        <taxon>Eurotatoria</taxon>
        <taxon>Bdelloidea</taxon>
        <taxon>Philodinida</taxon>
        <taxon>Philodinidae</taxon>
        <taxon>Rotaria</taxon>
    </lineage>
</organism>
<evidence type="ECO:0000256" key="2">
    <source>
        <dbReference type="ARBA" id="ARBA00023043"/>
    </source>
</evidence>
<comment type="caution">
    <text evidence="4">The sequence shown here is derived from an EMBL/GenBank/DDBJ whole genome shotgun (WGS) entry which is preliminary data.</text>
</comment>
<dbReference type="Pfam" id="PF12796">
    <property type="entry name" value="Ank_2"/>
    <property type="match status" value="1"/>
</dbReference>
<dbReference type="PROSITE" id="PS50088">
    <property type="entry name" value="ANK_REPEAT"/>
    <property type="match status" value="1"/>
</dbReference>
<dbReference type="AlphaFoldDB" id="A0A814F689"/>
<dbReference type="EMBL" id="CAJNOL010001603">
    <property type="protein sequence ID" value="CAF1389355.1"/>
    <property type="molecule type" value="Genomic_DNA"/>
</dbReference>
<evidence type="ECO:0000313" key="7">
    <source>
        <dbReference type="Proteomes" id="UP000663870"/>
    </source>
</evidence>
<dbReference type="PANTHER" id="PTHR24171:SF8">
    <property type="entry name" value="BRCA1-ASSOCIATED RING DOMAIN PROTEIN 1"/>
    <property type="match status" value="1"/>
</dbReference>
<dbReference type="GO" id="GO:0085020">
    <property type="term" value="P:protein K6-linked ubiquitination"/>
    <property type="evidence" value="ECO:0007669"/>
    <property type="project" value="TreeGrafter"/>
</dbReference>
<name>A0A814F689_9BILA</name>
<dbReference type="PANTHER" id="PTHR24171">
    <property type="entry name" value="ANKYRIN REPEAT DOMAIN-CONTAINING PROTEIN 39-RELATED"/>
    <property type="match status" value="1"/>
</dbReference>
<dbReference type="Proteomes" id="UP000663854">
    <property type="component" value="Unassembled WGS sequence"/>
</dbReference>
<dbReference type="GO" id="GO:0031436">
    <property type="term" value="C:BRCA1-BARD1 complex"/>
    <property type="evidence" value="ECO:0007669"/>
    <property type="project" value="TreeGrafter"/>
</dbReference>
<gene>
    <name evidence="5" type="ORF">JXQ802_LOCUS34117</name>
    <name evidence="4" type="ORF">PYM288_LOCUS13641</name>
</gene>
<keyword evidence="2 3" id="KW-0040">ANK repeat</keyword>
<keyword evidence="7" id="KW-1185">Reference proteome</keyword>
<evidence type="ECO:0008006" key="8">
    <source>
        <dbReference type="Google" id="ProtNLM"/>
    </source>
</evidence>
<evidence type="ECO:0000256" key="3">
    <source>
        <dbReference type="PROSITE-ProRule" id="PRU00023"/>
    </source>
</evidence>
<dbReference type="GO" id="GO:0004842">
    <property type="term" value="F:ubiquitin-protein transferase activity"/>
    <property type="evidence" value="ECO:0007669"/>
    <property type="project" value="TreeGrafter"/>
</dbReference>
<evidence type="ECO:0000313" key="5">
    <source>
        <dbReference type="EMBL" id="CAF1389355.1"/>
    </source>
</evidence>
<sequence>MTSSMSSQPTDFYLACCNNDLKTVQENANRSEIDAPGSDGNTPLHAASMYGHAKLVRLLLRYHASRSIRNDEGFTPEELAPNDETRAAFKDPVRTISDSNHFVASSREVEWLDSYKNAYRISYENHEHMKRWLTKVALHKLLKAIVDDYIERIKFKNENDRKTIKEELLYVIDEEDPLGLIWTYTSPSVKFHDFLNHDLAELGSDFRFVSTQALINSGYVDNEPPQGNIVLTRSFLSTSKDRSIAELFVDCTDHKIHPPVICKYKVINPKSSLSIEKISRIEDEKEVLILPFTVFQVKQQRYVELKKDRQIYNIKEIELEECGPL</sequence>
<proteinExistence type="predicted"/>
<dbReference type="Gene3D" id="3.90.176.10">
    <property type="entry name" value="Toxin ADP-ribosyltransferase, Chain A, domain 1"/>
    <property type="match status" value="1"/>
</dbReference>
<dbReference type="SMART" id="SM00248">
    <property type="entry name" value="ANK"/>
    <property type="match status" value="1"/>
</dbReference>
<feature type="repeat" description="ANK" evidence="3">
    <location>
        <begin position="39"/>
        <end position="71"/>
    </location>
</feature>
<evidence type="ECO:0000313" key="6">
    <source>
        <dbReference type="Proteomes" id="UP000663854"/>
    </source>
</evidence>
<accession>A0A814F689</accession>
<dbReference type="Proteomes" id="UP000663870">
    <property type="component" value="Unassembled WGS sequence"/>
</dbReference>
<dbReference type="SUPFAM" id="SSF56399">
    <property type="entry name" value="ADP-ribosylation"/>
    <property type="match status" value="1"/>
</dbReference>
<keyword evidence="1" id="KW-0677">Repeat</keyword>
<dbReference type="InterPro" id="IPR002110">
    <property type="entry name" value="Ankyrin_rpt"/>
</dbReference>
<dbReference type="PROSITE" id="PS50297">
    <property type="entry name" value="ANK_REP_REGION"/>
    <property type="match status" value="1"/>
</dbReference>
<dbReference type="InterPro" id="IPR036770">
    <property type="entry name" value="Ankyrin_rpt-contain_sf"/>
</dbReference>
<dbReference type="EMBL" id="CAJNOH010000280">
    <property type="protein sequence ID" value="CAF0981547.1"/>
    <property type="molecule type" value="Genomic_DNA"/>
</dbReference>
<dbReference type="SUPFAM" id="SSF48403">
    <property type="entry name" value="Ankyrin repeat"/>
    <property type="match status" value="1"/>
</dbReference>
<evidence type="ECO:0000313" key="4">
    <source>
        <dbReference type="EMBL" id="CAF0981547.1"/>
    </source>
</evidence>
<protein>
    <recommendedName>
        <fullName evidence="8">NAD(+)--protein-arginine ADP-ribosyltransferase</fullName>
    </recommendedName>
</protein>
<dbReference type="Gene3D" id="1.25.40.20">
    <property type="entry name" value="Ankyrin repeat-containing domain"/>
    <property type="match status" value="1"/>
</dbReference>
<dbReference type="GO" id="GO:0070531">
    <property type="term" value="C:BRCA1-A complex"/>
    <property type="evidence" value="ECO:0007669"/>
    <property type="project" value="TreeGrafter"/>
</dbReference>